<dbReference type="Proteomes" id="UP000219522">
    <property type="component" value="Unassembled WGS sequence"/>
</dbReference>
<sequence length="344" mass="38961">MSAFHVTNASGSDPGRARVVSLDPLKVRARRHQTHALHRGERIWHDTDSHVDLWIELLHGYGFEPRSALAFTVTQDFEDDQFTLPRLPLDDIDKLFGLQVQELSIFDSLEERVLTQTRRANTVLIEVDAFHLPDTRSIAYHRAHVKTTIGVDAIDPEARRLGYFHNTGYYVLAGDDYDRVLHRADVEGAAGELFPHVEFVKHAREALTGTALAEVSADTLCAHLLRRPSGNPVSSWRAAFPGHVETMLERGEPYVQQYSSNVMRQLGSNFEFLAHYLGWMRKQGFDIPHEAHVSAQKIASESMVLQCKLARALSRQRRDHCEASFDVLERAYERTVPVLAAMVC</sequence>
<name>A0A7Z7I9L8_9BURK</name>
<organism evidence="1 2">
    <name type="scientific">Caballeronia arationis</name>
    <dbReference type="NCBI Taxonomy" id="1777142"/>
    <lineage>
        <taxon>Bacteria</taxon>
        <taxon>Pseudomonadati</taxon>
        <taxon>Pseudomonadota</taxon>
        <taxon>Betaproteobacteria</taxon>
        <taxon>Burkholderiales</taxon>
        <taxon>Burkholderiaceae</taxon>
        <taxon>Caballeronia</taxon>
    </lineage>
</organism>
<evidence type="ECO:0008006" key="3">
    <source>
        <dbReference type="Google" id="ProtNLM"/>
    </source>
</evidence>
<comment type="caution">
    <text evidence="1">The sequence shown here is derived from an EMBL/GenBank/DDBJ whole genome shotgun (WGS) entry which is preliminary data.</text>
</comment>
<accession>A0A7Z7I9L8</accession>
<keyword evidence="2" id="KW-1185">Reference proteome</keyword>
<dbReference type="Pfam" id="PF08893">
    <property type="entry name" value="DUF1839"/>
    <property type="match status" value="1"/>
</dbReference>
<dbReference type="OrthoDB" id="4371620at2"/>
<evidence type="ECO:0000313" key="2">
    <source>
        <dbReference type="Proteomes" id="UP000219522"/>
    </source>
</evidence>
<dbReference type="RefSeq" id="WP_087135038.1">
    <property type="nucleotide sequence ID" value="NZ_FCOG02000025.1"/>
</dbReference>
<dbReference type="EMBL" id="OCSU01000002">
    <property type="protein sequence ID" value="SOE81457.1"/>
    <property type="molecule type" value="Genomic_DNA"/>
</dbReference>
<reference evidence="1 2" key="1">
    <citation type="submission" date="2017-09" db="EMBL/GenBank/DDBJ databases">
        <authorList>
            <person name="Varghese N."/>
            <person name="Submissions S."/>
        </authorList>
    </citation>
    <scope>NUCLEOTIDE SEQUENCE [LARGE SCALE GENOMIC DNA]</scope>
    <source>
        <strain evidence="1 2">OK806</strain>
    </source>
</reference>
<dbReference type="AlphaFoldDB" id="A0A7Z7I9L8"/>
<evidence type="ECO:0000313" key="1">
    <source>
        <dbReference type="EMBL" id="SOE81457.1"/>
    </source>
</evidence>
<gene>
    <name evidence="1" type="ORF">SAMN05446927_4742</name>
</gene>
<protein>
    <recommendedName>
        <fullName evidence="3">DUF1839 family protein</fullName>
    </recommendedName>
</protein>
<dbReference type="InterPro" id="IPR014989">
    <property type="entry name" value="DUF1839"/>
</dbReference>
<proteinExistence type="predicted"/>